<dbReference type="Proteomes" id="UP000243459">
    <property type="component" value="Chromosome 10"/>
</dbReference>
<reference evidence="2" key="1">
    <citation type="journal article" date="2017" name="Nat. Commun.">
        <title>The asparagus genome sheds light on the origin and evolution of a young Y chromosome.</title>
        <authorList>
            <person name="Harkess A."/>
            <person name="Zhou J."/>
            <person name="Xu C."/>
            <person name="Bowers J.E."/>
            <person name="Van der Hulst R."/>
            <person name="Ayyampalayam S."/>
            <person name="Mercati F."/>
            <person name="Riccardi P."/>
            <person name="McKain M.R."/>
            <person name="Kakrana A."/>
            <person name="Tang H."/>
            <person name="Ray J."/>
            <person name="Groenendijk J."/>
            <person name="Arikit S."/>
            <person name="Mathioni S.M."/>
            <person name="Nakano M."/>
            <person name="Shan H."/>
            <person name="Telgmann-Rauber A."/>
            <person name="Kanno A."/>
            <person name="Yue Z."/>
            <person name="Chen H."/>
            <person name="Li W."/>
            <person name="Chen Y."/>
            <person name="Xu X."/>
            <person name="Zhang Y."/>
            <person name="Luo S."/>
            <person name="Chen H."/>
            <person name="Gao J."/>
            <person name="Mao Z."/>
            <person name="Pires J.C."/>
            <person name="Luo M."/>
            <person name="Kudrna D."/>
            <person name="Wing R.A."/>
            <person name="Meyers B.C."/>
            <person name="Yi K."/>
            <person name="Kong H."/>
            <person name="Lavrijsen P."/>
            <person name="Sunseri F."/>
            <person name="Falavigna A."/>
            <person name="Ye Y."/>
            <person name="Leebens-Mack J.H."/>
            <person name="Chen G."/>
        </authorList>
    </citation>
    <scope>NUCLEOTIDE SEQUENCE [LARGE SCALE GENOMIC DNA]</scope>
    <source>
        <strain evidence="2">cv. DH0086</strain>
    </source>
</reference>
<organism evidence="1 2">
    <name type="scientific">Asparagus officinalis</name>
    <name type="common">Garden asparagus</name>
    <dbReference type="NCBI Taxonomy" id="4686"/>
    <lineage>
        <taxon>Eukaryota</taxon>
        <taxon>Viridiplantae</taxon>
        <taxon>Streptophyta</taxon>
        <taxon>Embryophyta</taxon>
        <taxon>Tracheophyta</taxon>
        <taxon>Spermatophyta</taxon>
        <taxon>Magnoliopsida</taxon>
        <taxon>Liliopsida</taxon>
        <taxon>Asparagales</taxon>
        <taxon>Asparagaceae</taxon>
        <taxon>Asparagoideae</taxon>
        <taxon>Asparagus</taxon>
    </lineage>
</organism>
<dbReference type="AlphaFoldDB" id="A0A5P1E0M8"/>
<proteinExistence type="predicted"/>
<name>A0A5P1E0M8_ASPOF</name>
<evidence type="ECO:0000313" key="2">
    <source>
        <dbReference type="Proteomes" id="UP000243459"/>
    </source>
</evidence>
<keyword evidence="2" id="KW-1185">Reference proteome</keyword>
<accession>A0A5P1E0M8</accession>
<protein>
    <submittedName>
        <fullName evidence="1">Uncharacterized protein</fullName>
    </submittedName>
</protein>
<sequence>MENIHLTKHNPPPLVHEVPTAALSQKAGSKIWSEVNVALDFFRSNNEGVLVIREWVVQYIVEVLKYSGLSHTTHSPDTEHSLITASEKAESHVDFRPRVVVSTFCIESGGLVFYELDIVKSFAARSPPLAFTSLSLKLSSD</sequence>
<dbReference type="Gramene" id="ONK55959">
    <property type="protein sequence ID" value="ONK55959"/>
    <property type="gene ID" value="A4U43_C10F2700"/>
</dbReference>
<gene>
    <name evidence="1" type="ORF">A4U43_C10F2700</name>
</gene>
<evidence type="ECO:0000313" key="1">
    <source>
        <dbReference type="EMBL" id="ONK55959.1"/>
    </source>
</evidence>
<dbReference type="EMBL" id="CM007390">
    <property type="protein sequence ID" value="ONK55959.1"/>
    <property type="molecule type" value="Genomic_DNA"/>
</dbReference>